<sequence>MKVLLDTHALLWWLSDSEKLGPAAREIIADPAHDILVSVVSLWEIAIKIRIGKLGADLNEITDAIPAEGFTLLPITPEHLKVLMGLPMHHRDPFDHLLIAQSMNEQASFLSEDGNISHYAVTLIRCSV</sequence>
<feature type="domain" description="PIN" evidence="1">
    <location>
        <begin position="3"/>
        <end position="120"/>
    </location>
</feature>
<dbReference type="PANTHER" id="PTHR36173">
    <property type="entry name" value="RIBONUCLEASE VAPC16-RELATED"/>
    <property type="match status" value="1"/>
</dbReference>
<comment type="caution">
    <text evidence="2">The sequence shown here is derived from an EMBL/GenBank/DDBJ whole genome shotgun (WGS) entry which is preliminary data.</text>
</comment>
<protein>
    <submittedName>
        <fullName evidence="2">Type II toxin-antitoxin system VapC family toxin</fullName>
    </submittedName>
</protein>
<dbReference type="InterPro" id="IPR029060">
    <property type="entry name" value="PIN-like_dom_sf"/>
</dbReference>
<gene>
    <name evidence="2" type="ORF">HLH48_21980</name>
</gene>
<dbReference type="AlphaFoldDB" id="A0A7W4IH11"/>
<evidence type="ECO:0000313" key="2">
    <source>
        <dbReference type="EMBL" id="MBB2162770.1"/>
    </source>
</evidence>
<dbReference type="InterPro" id="IPR041705">
    <property type="entry name" value="PIN_Sll0205"/>
</dbReference>
<dbReference type="InterPro" id="IPR052919">
    <property type="entry name" value="TA_system_RNase"/>
</dbReference>
<dbReference type="RefSeq" id="WP_182999584.1">
    <property type="nucleotide sequence ID" value="NZ_JABEQJ010000054.1"/>
</dbReference>
<dbReference type="Gene3D" id="3.40.50.1010">
    <property type="entry name" value="5'-nuclease"/>
    <property type="match status" value="1"/>
</dbReference>
<accession>A0A7W4IH11</accession>
<evidence type="ECO:0000313" key="3">
    <source>
        <dbReference type="Proteomes" id="UP000589085"/>
    </source>
</evidence>
<dbReference type="InterPro" id="IPR002716">
    <property type="entry name" value="PIN_dom"/>
</dbReference>
<proteinExistence type="predicted"/>
<dbReference type="SUPFAM" id="SSF88723">
    <property type="entry name" value="PIN domain-like"/>
    <property type="match status" value="1"/>
</dbReference>
<name>A0A7W4IH11_9PROT</name>
<evidence type="ECO:0000259" key="1">
    <source>
        <dbReference type="Pfam" id="PF01850"/>
    </source>
</evidence>
<reference evidence="2 3" key="1">
    <citation type="submission" date="2020-04" db="EMBL/GenBank/DDBJ databases">
        <title>Description of novel Gluconacetobacter.</title>
        <authorList>
            <person name="Sombolestani A."/>
        </authorList>
    </citation>
    <scope>NUCLEOTIDE SEQUENCE [LARGE SCALE GENOMIC DNA]</scope>
    <source>
        <strain evidence="2 3">LMG 19747</strain>
    </source>
</reference>
<organism evidence="2 3">
    <name type="scientific">Gluconacetobacter sacchari</name>
    <dbReference type="NCBI Taxonomy" id="92759"/>
    <lineage>
        <taxon>Bacteria</taxon>
        <taxon>Pseudomonadati</taxon>
        <taxon>Pseudomonadota</taxon>
        <taxon>Alphaproteobacteria</taxon>
        <taxon>Acetobacterales</taxon>
        <taxon>Acetobacteraceae</taxon>
        <taxon>Gluconacetobacter</taxon>
    </lineage>
</organism>
<dbReference type="PANTHER" id="PTHR36173:SF2">
    <property type="entry name" value="RIBONUCLEASE VAPC16"/>
    <property type="match status" value="1"/>
</dbReference>
<dbReference type="Pfam" id="PF01850">
    <property type="entry name" value="PIN"/>
    <property type="match status" value="1"/>
</dbReference>
<dbReference type="Proteomes" id="UP000589085">
    <property type="component" value="Unassembled WGS sequence"/>
</dbReference>
<dbReference type="CDD" id="cd09872">
    <property type="entry name" value="PIN_Sll0205-like"/>
    <property type="match status" value="1"/>
</dbReference>
<dbReference type="EMBL" id="JABEQJ010000054">
    <property type="protein sequence ID" value="MBB2162770.1"/>
    <property type="molecule type" value="Genomic_DNA"/>
</dbReference>